<protein>
    <submittedName>
        <fullName evidence="2">Uncharacterized protein</fullName>
    </submittedName>
</protein>
<feature type="transmembrane region" description="Helical" evidence="1">
    <location>
        <begin position="25"/>
        <end position="44"/>
    </location>
</feature>
<name>A0A8S1GNZ1_9PELO</name>
<dbReference type="OrthoDB" id="446027at2759"/>
<accession>A0A8S1GNZ1</accession>
<comment type="caution">
    <text evidence="2">The sequence shown here is derived from an EMBL/GenBank/DDBJ whole genome shotgun (WGS) entry which is preliminary data.</text>
</comment>
<keyword evidence="1" id="KW-1133">Transmembrane helix</keyword>
<dbReference type="Proteomes" id="UP000835052">
    <property type="component" value="Unassembled WGS sequence"/>
</dbReference>
<evidence type="ECO:0000313" key="2">
    <source>
        <dbReference type="EMBL" id="CAD6184979.1"/>
    </source>
</evidence>
<dbReference type="AlphaFoldDB" id="A0A8S1GNZ1"/>
<proteinExistence type="predicted"/>
<reference evidence="2" key="1">
    <citation type="submission" date="2020-10" db="EMBL/GenBank/DDBJ databases">
        <authorList>
            <person name="Kikuchi T."/>
        </authorList>
    </citation>
    <scope>NUCLEOTIDE SEQUENCE</scope>
    <source>
        <strain evidence="2">NKZ352</strain>
    </source>
</reference>
<evidence type="ECO:0000313" key="3">
    <source>
        <dbReference type="Proteomes" id="UP000835052"/>
    </source>
</evidence>
<keyword evidence="3" id="KW-1185">Reference proteome</keyword>
<keyword evidence="1" id="KW-0812">Transmembrane</keyword>
<keyword evidence="1" id="KW-0472">Membrane</keyword>
<gene>
    <name evidence="2" type="ORF">CAUJ_LOCUS898</name>
</gene>
<organism evidence="2 3">
    <name type="scientific">Caenorhabditis auriculariae</name>
    <dbReference type="NCBI Taxonomy" id="2777116"/>
    <lineage>
        <taxon>Eukaryota</taxon>
        <taxon>Metazoa</taxon>
        <taxon>Ecdysozoa</taxon>
        <taxon>Nematoda</taxon>
        <taxon>Chromadorea</taxon>
        <taxon>Rhabditida</taxon>
        <taxon>Rhabditina</taxon>
        <taxon>Rhabditomorpha</taxon>
        <taxon>Rhabditoidea</taxon>
        <taxon>Rhabditidae</taxon>
        <taxon>Peloderinae</taxon>
        <taxon>Caenorhabditis</taxon>
    </lineage>
</organism>
<sequence length="311" mass="35462">MEAQPLKSENVESPDSKSLWKHWRIIALCSLVFFGAACFFMNSFTNTDNIIVKFIEEELIEKNLEDPFVSQDFFMDMGSIRVFTPLDGYDFAYKSSAGPYDVISLKSEQTFRMKEFIKRNTSPYFLITHNSSLIMPGDNQFILEDPSLVHWFTSNLNISHEKLSALPYGVSTPTGLQENLKQLSLKQKKDENKEKILELMGDSKFFLSAEKEEVDTCTNWEAIVMGAVPIVKNGSNNELYDGERVLMLESYNERANCQKDASPFVRSIDHRKRAWRSLLAASHPGVPACLVELAAFSFEMTFAQAWAILTR</sequence>
<dbReference type="EMBL" id="CAJGYM010000002">
    <property type="protein sequence ID" value="CAD6184979.1"/>
    <property type="molecule type" value="Genomic_DNA"/>
</dbReference>
<evidence type="ECO:0000256" key="1">
    <source>
        <dbReference type="SAM" id="Phobius"/>
    </source>
</evidence>